<dbReference type="Pfam" id="PF20587">
    <property type="entry name" value="DUF6789"/>
    <property type="match status" value="1"/>
</dbReference>
<dbReference type="InterPro" id="IPR046739">
    <property type="entry name" value="DUF6789"/>
</dbReference>
<accession>A0AAU7NR12</accession>
<dbReference type="Proteomes" id="UP001225378">
    <property type="component" value="Chromosome"/>
</dbReference>
<keyword evidence="1" id="KW-0472">Membrane</keyword>
<feature type="transmembrane region" description="Helical" evidence="1">
    <location>
        <begin position="85"/>
        <end position="110"/>
    </location>
</feature>
<reference evidence="2 3" key="1">
    <citation type="journal article" date="2024" name="Microbiology">
        <title>Methylomarinum rosea sp. nov., a novel halophilic methanotrophic bacterium from the hypersaline Lake Elton.</title>
        <authorList>
            <person name="Suleimanov R.Z."/>
            <person name="Oshkin I.Y."/>
            <person name="Danilova O.V."/>
            <person name="Suzina N.E."/>
            <person name="Dedysh S.N."/>
        </authorList>
    </citation>
    <scope>NUCLEOTIDE SEQUENCE [LARGE SCALE GENOMIC DNA]</scope>
    <source>
        <strain evidence="2 3">Ch1-1</strain>
    </source>
</reference>
<dbReference type="KEGG" id="mech:Q9L42_013605"/>
<dbReference type="AlphaFoldDB" id="A0AAU7NR12"/>
<proteinExistence type="predicted"/>
<evidence type="ECO:0000313" key="3">
    <source>
        <dbReference type="Proteomes" id="UP001225378"/>
    </source>
</evidence>
<name>A0AAU7NR12_9GAMM</name>
<feature type="transmembrane region" description="Helical" evidence="1">
    <location>
        <begin position="48"/>
        <end position="73"/>
    </location>
</feature>
<evidence type="ECO:0000256" key="1">
    <source>
        <dbReference type="SAM" id="Phobius"/>
    </source>
</evidence>
<keyword evidence="1" id="KW-0812">Transmembrane</keyword>
<dbReference type="RefSeq" id="WP_305907859.1">
    <property type="nucleotide sequence ID" value="NZ_CP157743.1"/>
</dbReference>
<keyword evidence="3" id="KW-1185">Reference proteome</keyword>
<feature type="transmembrane region" description="Helical" evidence="1">
    <location>
        <begin position="6"/>
        <end position="27"/>
    </location>
</feature>
<organism evidence="2 3">
    <name type="scientific">Methylomarinum roseum</name>
    <dbReference type="NCBI Taxonomy" id="3067653"/>
    <lineage>
        <taxon>Bacteria</taxon>
        <taxon>Pseudomonadati</taxon>
        <taxon>Pseudomonadota</taxon>
        <taxon>Gammaproteobacteria</taxon>
        <taxon>Methylococcales</taxon>
        <taxon>Methylococcaceae</taxon>
        <taxon>Methylomarinum</taxon>
    </lineage>
</organism>
<keyword evidence="1" id="KW-1133">Transmembrane helix</keyword>
<dbReference type="EMBL" id="CP157743">
    <property type="protein sequence ID" value="XBS19397.1"/>
    <property type="molecule type" value="Genomic_DNA"/>
</dbReference>
<evidence type="ECO:0000313" key="2">
    <source>
        <dbReference type="EMBL" id="XBS19397.1"/>
    </source>
</evidence>
<protein>
    <submittedName>
        <fullName evidence="2">DUF6789 family protein</fullName>
    </submittedName>
</protein>
<sequence length="152" mass="15864">MNTKLIKTLAGGFAGTLVMTLMMRFAAPMLVGQPMDIAAMLGNMMGGIYALGMAVHIMLGVVAFPLLYALLLYRFLPGAPVMKGLLFGTALWLLAATMVMPMAGAGFFMANIGGFKAAMAALMGHWVYGGLLGAVAGKVGCDHCTEHSHVHG</sequence>
<gene>
    <name evidence="2" type="ORF">Q9L42_013605</name>
</gene>